<dbReference type="Proteomes" id="UP000193804">
    <property type="component" value="Unassembled WGS sequence"/>
</dbReference>
<keyword evidence="3" id="KW-1185">Reference proteome</keyword>
<dbReference type="OrthoDB" id="982648at2"/>
<dbReference type="RefSeq" id="WP_085515500.1">
    <property type="nucleotide sequence ID" value="NZ_FXAW01000001.1"/>
</dbReference>
<organism evidence="2 3">
    <name type="scientific">Marivirga sericea</name>
    <dbReference type="NCBI Taxonomy" id="1028"/>
    <lineage>
        <taxon>Bacteria</taxon>
        <taxon>Pseudomonadati</taxon>
        <taxon>Bacteroidota</taxon>
        <taxon>Cytophagia</taxon>
        <taxon>Cytophagales</taxon>
        <taxon>Marivirgaceae</taxon>
        <taxon>Marivirga</taxon>
    </lineage>
</organism>
<keyword evidence="1" id="KW-0812">Transmembrane</keyword>
<feature type="transmembrane region" description="Helical" evidence="1">
    <location>
        <begin position="80"/>
        <end position="101"/>
    </location>
</feature>
<feature type="transmembrane region" description="Helical" evidence="1">
    <location>
        <begin position="42"/>
        <end position="60"/>
    </location>
</feature>
<dbReference type="STRING" id="1028.SAMN05661096_00497"/>
<reference evidence="3" key="1">
    <citation type="submission" date="2017-04" db="EMBL/GenBank/DDBJ databases">
        <authorList>
            <person name="Varghese N."/>
            <person name="Submissions S."/>
        </authorList>
    </citation>
    <scope>NUCLEOTIDE SEQUENCE [LARGE SCALE GENOMIC DNA]</scope>
    <source>
        <strain evidence="3">DSM 4125</strain>
    </source>
</reference>
<protein>
    <submittedName>
        <fullName evidence="2">Uncharacterized protein</fullName>
    </submittedName>
</protein>
<accession>A0A1X7ICK1</accession>
<evidence type="ECO:0000313" key="2">
    <source>
        <dbReference type="EMBL" id="SMG12371.1"/>
    </source>
</evidence>
<sequence length="109" mass="11543">METVGVNIMLYAAYLLVIIAALGAIVLPLISALSNPKSLLKSVLGVVVIGVVYIVGWAISGDEVTAKYIEFDITNTSSKVIGGVLITTYLLMAIAVISIVYSEISKIIR</sequence>
<evidence type="ECO:0000256" key="1">
    <source>
        <dbReference type="SAM" id="Phobius"/>
    </source>
</evidence>
<dbReference type="AlphaFoldDB" id="A0A1X7ICK1"/>
<dbReference type="EMBL" id="FXAW01000001">
    <property type="protein sequence ID" value="SMG12371.1"/>
    <property type="molecule type" value="Genomic_DNA"/>
</dbReference>
<keyword evidence="1" id="KW-1133">Transmembrane helix</keyword>
<evidence type="ECO:0000313" key="3">
    <source>
        <dbReference type="Proteomes" id="UP000193804"/>
    </source>
</evidence>
<feature type="transmembrane region" description="Helical" evidence="1">
    <location>
        <begin position="6"/>
        <end position="30"/>
    </location>
</feature>
<keyword evidence="1" id="KW-0472">Membrane</keyword>
<gene>
    <name evidence="2" type="ORF">SAMN05661096_00497</name>
</gene>
<name>A0A1X7ICK1_9BACT</name>
<proteinExistence type="predicted"/>